<dbReference type="Pfam" id="PF10120">
    <property type="entry name" value="ThiN"/>
    <property type="match status" value="1"/>
</dbReference>
<protein>
    <submittedName>
        <fullName evidence="2">Phosphomethylpyrimidine kinase</fullName>
    </submittedName>
</protein>
<dbReference type="GO" id="GO:0016301">
    <property type="term" value="F:kinase activity"/>
    <property type="evidence" value="ECO:0007669"/>
    <property type="project" value="UniProtKB-KW"/>
</dbReference>
<dbReference type="InterPro" id="IPR036409">
    <property type="entry name" value="Aldolase_II/adducin_N_sf"/>
</dbReference>
<evidence type="ECO:0000313" key="2">
    <source>
        <dbReference type="EMBL" id="HHS52754.1"/>
    </source>
</evidence>
<dbReference type="PANTHER" id="PTHR40730">
    <property type="entry name" value="TRANSCRIPTIONAL REGULATOR PROTEIN-LIKE PROTEIN"/>
    <property type="match status" value="1"/>
</dbReference>
<dbReference type="SUPFAM" id="SSF53639">
    <property type="entry name" value="AraD/HMP-PK domain-like"/>
    <property type="match status" value="1"/>
</dbReference>
<feature type="domain" description="Thiamine-phosphate synthase ThiN" evidence="1">
    <location>
        <begin position="13"/>
        <end position="186"/>
    </location>
</feature>
<accession>A0A7C6EB88</accession>
<proteinExistence type="predicted"/>
<dbReference type="AlphaFoldDB" id="A0A7C6EB88"/>
<keyword evidence="2" id="KW-0808">Transferase</keyword>
<dbReference type="InterPro" id="IPR019293">
    <property type="entry name" value="ThiN"/>
</dbReference>
<name>A0A7C6EB88_UNCW3</name>
<dbReference type="EMBL" id="DTLI01000187">
    <property type="protein sequence ID" value="HHS52754.1"/>
    <property type="molecule type" value="Genomic_DNA"/>
</dbReference>
<reference evidence="2" key="1">
    <citation type="journal article" date="2020" name="mSystems">
        <title>Genome- and Community-Level Interaction Insights into Carbon Utilization and Element Cycling Functions of Hydrothermarchaeota in Hydrothermal Sediment.</title>
        <authorList>
            <person name="Zhou Z."/>
            <person name="Liu Y."/>
            <person name="Xu W."/>
            <person name="Pan J."/>
            <person name="Luo Z.H."/>
            <person name="Li M."/>
        </authorList>
    </citation>
    <scope>NUCLEOTIDE SEQUENCE [LARGE SCALE GENOMIC DNA]</scope>
    <source>
        <strain evidence="2">SpSt-876</strain>
    </source>
</reference>
<organism evidence="2">
    <name type="scientific">candidate division WOR-3 bacterium</name>
    <dbReference type="NCBI Taxonomy" id="2052148"/>
    <lineage>
        <taxon>Bacteria</taxon>
        <taxon>Bacteria division WOR-3</taxon>
    </lineage>
</organism>
<comment type="caution">
    <text evidence="2">The sequence shown here is derived from an EMBL/GenBank/DDBJ whole genome shotgun (WGS) entry which is preliminary data.</text>
</comment>
<dbReference type="Gene3D" id="3.40.225.10">
    <property type="entry name" value="Class II aldolase/adducin N-terminal domain"/>
    <property type="match status" value="1"/>
</dbReference>
<gene>
    <name evidence="2" type="ORF">ENW73_07855</name>
</gene>
<keyword evidence="2" id="KW-0418">Kinase</keyword>
<sequence>MAQEEVREEVLEDLNEALRTLQRCKQCSLLMPEVRMNLVYSIPNPKTIDDVAAIDGRITVVKGCLKAAGEATFGASDHMARLMIEIAKYNPKLRAGINFKFDEKIFSYVKEYCGKKKMKLGKIDRTQEPISVREEDGMSIPWKIKTLVESCEGEVPQIFYETEGWGKEPLFVIVGEDPISVVGQLIEIANGLVKRGKST</sequence>
<evidence type="ECO:0000259" key="1">
    <source>
        <dbReference type="Pfam" id="PF10120"/>
    </source>
</evidence>
<dbReference type="PANTHER" id="PTHR40730:SF4">
    <property type="entry name" value="TRANSCRIPTIONAL REGULATOR"/>
    <property type="match status" value="1"/>
</dbReference>